<evidence type="ECO:0000313" key="2">
    <source>
        <dbReference type="Proteomes" id="UP000187209"/>
    </source>
</evidence>
<accession>A0A1R2AMG9</accession>
<dbReference type="EMBL" id="MPUH01001979">
    <property type="protein sequence ID" value="OMJ65717.1"/>
    <property type="molecule type" value="Genomic_DNA"/>
</dbReference>
<dbReference type="AlphaFoldDB" id="A0A1R2AMG9"/>
<sequence length="244" mass="28008">MYGKLSPDSTAKNISIHYCFSPFAPKNIIRRVGTELYKPLPSKTFDTSPSINTDPDESNYINSFPNLPIIKSSSKTTRKEFISIVDFSTITSRNLSNKPEISLKSRIKPNHFSKIVKGKSKKFINLKEFIVKPKPIVKKKIEIPVNSEETMKNSRKSVKSYDFVDKDIKKDSNILRSPGKSVRTLTPVVEILENLPRKEPLRKIYLPRIQKKIQQANSEHLRSVSVKDTVFQVMKNDDIDLRGW</sequence>
<reference evidence="1 2" key="1">
    <citation type="submission" date="2016-11" db="EMBL/GenBank/DDBJ databases">
        <title>The macronuclear genome of Stentor coeruleus: a giant cell with tiny introns.</title>
        <authorList>
            <person name="Slabodnick M."/>
            <person name="Ruby J.G."/>
            <person name="Reiff S.B."/>
            <person name="Swart E.C."/>
            <person name="Gosai S."/>
            <person name="Prabakaran S."/>
            <person name="Witkowska E."/>
            <person name="Larue G.E."/>
            <person name="Fisher S."/>
            <person name="Freeman R.M."/>
            <person name="Gunawardena J."/>
            <person name="Chu W."/>
            <person name="Stover N.A."/>
            <person name="Gregory B.D."/>
            <person name="Nowacki M."/>
            <person name="Derisi J."/>
            <person name="Roy S.W."/>
            <person name="Marshall W.F."/>
            <person name="Sood P."/>
        </authorList>
    </citation>
    <scope>NUCLEOTIDE SEQUENCE [LARGE SCALE GENOMIC DNA]</scope>
    <source>
        <strain evidence="1">WM001</strain>
    </source>
</reference>
<keyword evidence="2" id="KW-1185">Reference proteome</keyword>
<evidence type="ECO:0000313" key="1">
    <source>
        <dbReference type="EMBL" id="OMJ65717.1"/>
    </source>
</evidence>
<dbReference type="Proteomes" id="UP000187209">
    <property type="component" value="Unassembled WGS sequence"/>
</dbReference>
<proteinExistence type="predicted"/>
<organism evidence="1 2">
    <name type="scientific">Stentor coeruleus</name>
    <dbReference type="NCBI Taxonomy" id="5963"/>
    <lineage>
        <taxon>Eukaryota</taxon>
        <taxon>Sar</taxon>
        <taxon>Alveolata</taxon>
        <taxon>Ciliophora</taxon>
        <taxon>Postciliodesmatophora</taxon>
        <taxon>Heterotrichea</taxon>
        <taxon>Heterotrichida</taxon>
        <taxon>Stentoridae</taxon>
        <taxon>Stentor</taxon>
    </lineage>
</organism>
<gene>
    <name evidence="1" type="ORF">SteCoe_37734</name>
</gene>
<protein>
    <submittedName>
        <fullName evidence="1">Uncharacterized protein</fullName>
    </submittedName>
</protein>
<comment type="caution">
    <text evidence="1">The sequence shown here is derived from an EMBL/GenBank/DDBJ whole genome shotgun (WGS) entry which is preliminary data.</text>
</comment>
<name>A0A1R2AMG9_9CILI</name>